<organism evidence="1 2">
    <name type="scientific">Serendipita indica (strain DSM 11827)</name>
    <name type="common">Root endophyte fungus</name>
    <name type="synonym">Piriformospora indica</name>
    <dbReference type="NCBI Taxonomy" id="1109443"/>
    <lineage>
        <taxon>Eukaryota</taxon>
        <taxon>Fungi</taxon>
        <taxon>Dikarya</taxon>
        <taxon>Basidiomycota</taxon>
        <taxon>Agaricomycotina</taxon>
        <taxon>Agaricomycetes</taxon>
        <taxon>Sebacinales</taxon>
        <taxon>Serendipitaceae</taxon>
        <taxon>Serendipita</taxon>
    </lineage>
</organism>
<accession>G4U0J7</accession>
<dbReference type="AlphaFoldDB" id="G4U0J7"/>
<dbReference type="Proteomes" id="UP000007148">
    <property type="component" value="Unassembled WGS sequence"/>
</dbReference>
<dbReference type="HOGENOM" id="CLU_3088086_0_0_1"/>
<name>G4U0J7_SERID</name>
<comment type="caution">
    <text evidence="1">The sequence shown here is derived from an EMBL/GenBank/DDBJ whole genome shotgun (WGS) entry which is preliminary data.</text>
</comment>
<evidence type="ECO:0000313" key="1">
    <source>
        <dbReference type="EMBL" id="CCA77090.1"/>
    </source>
</evidence>
<proteinExistence type="predicted"/>
<reference evidence="1 2" key="1">
    <citation type="journal article" date="2011" name="PLoS Pathog.">
        <title>Endophytic Life Strategies Decoded by Genome and Transcriptome Analyses of the Mutualistic Root Symbiont Piriformospora indica.</title>
        <authorList>
            <person name="Zuccaro A."/>
            <person name="Lahrmann U."/>
            <person name="Guldener U."/>
            <person name="Langen G."/>
            <person name="Pfiffi S."/>
            <person name="Biedenkopf D."/>
            <person name="Wong P."/>
            <person name="Samans B."/>
            <person name="Grimm C."/>
            <person name="Basiewicz M."/>
            <person name="Murat C."/>
            <person name="Martin F."/>
            <person name="Kogel K.H."/>
        </authorList>
    </citation>
    <scope>NUCLEOTIDE SEQUENCE [LARGE SCALE GENOMIC DNA]</scope>
    <source>
        <strain evidence="1 2">DSM 11827</strain>
    </source>
</reference>
<protein>
    <submittedName>
        <fullName evidence="1">Uncharacterized protein</fullName>
    </submittedName>
</protein>
<dbReference type="InParanoid" id="G4U0J7"/>
<evidence type="ECO:0000313" key="2">
    <source>
        <dbReference type="Proteomes" id="UP000007148"/>
    </source>
</evidence>
<dbReference type="EMBL" id="CAFZ01001258">
    <property type="protein sequence ID" value="CCA77090.1"/>
    <property type="molecule type" value="Genomic_DNA"/>
</dbReference>
<gene>
    <name evidence="1" type="ORF">PIIN_11075</name>
</gene>
<sequence>MPRPPIAKSIISQNSLQLSSPPLAASLLTLTRHKFGLSQSTHQHKPRQRLSS</sequence>
<keyword evidence="2" id="KW-1185">Reference proteome</keyword>